<feature type="compositionally biased region" description="Acidic residues" evidence="6">
    <location>
        <begin position="360"/>
        <end position="372"/>
    </location>
</feature>
<dbReference type="Proteomes" id="UP001152759">
    <property type="component" value="Chromosome 1"/>
</dbReference>
<feature type="region of interest" description="Disordered" evidence="6">
    <location>
        <begin position="198"/>
        <end position="239"/>
    </location>
</feature>
<evidence type="ECO:0000256" key="3">
    <source>
        <dbReference type="ARBA" id="ARBA00022833"/>
    </source>
</evidence>
<dbReference type="KEGG" id="btab:109033209"/>
<gene>
    <name evidence="8" type="ORF">BEMITA_LOCUS1752</name>
</gene>
<sequence length="372" mass="42101">MPTTCVAVQCTHNGRNCKLKKFPTEESRAKLWDHLLRRANFTRKDFHRICACHFDKNQFDKLNGRLKKTAIPTIFPTHKITAFTEGDGPDSFEYNYEDIIPVPPPAIAKSFNISGNISIKPQLKFILPKSVETPQNLLSNTSPLGSTFSLDGVKFISSPVLGDIECLTEIEIPQPIDQDLCVPKPTFILPKPDSEQLSALSATTEESDASYVINPCKESDSSQSENHPRSESNETRSDEIEALRKEKDNLRRELYRLRKKMTEYTKMLHNFSDDERACLSGKKVRQWSEETYNKCLEIRLAVGKKGYDFLLKKGYPLVSYASLCRFIQKLAEKKELSQSVAADLAEETSSIPNSPSSSSPDDDSDEYEEIIM</sequence>
<dbReference type="InterPro" id="IPR006612">
    <property type="entry name" value="THAP_Znf"/>
</dbReference>
<dbReference type="GO" id="GO:0008270">
    <property type="term" value="F:zinc ion binding"/>
    <property type="evidence" value="ECO:0007669"/>
    <property type="project" value="UniProtKB-KW"/>
</dbReference>
<dbReference type="Pfam" id="PF05485">
    <property type="entry name" value="THAP"/>
    <property type="match status" value="1"/>
</dbReference>
<reference evidence="8" key="1">
    <citation type="submission" date="2021-12" db="EMBL/GenBank/DDBJ databases">
        <authorList>
            <person name="King R."/>
        </authorList>
    </citation>
    <scope>NUCLEOTIDE SEQUENCE</scope>
</reference>
<keyword evidence="9" id="KW-1185">Reference proteome</keyword>
<evidence type="ECO:0000256" key="5">
    <source>
        <dbReference type="PROSITE-ProRule" id="PRU00309"/>
    </source>
</evidence>
<evidence type="ECO:0000259" key="7">
    <source>
        <dbReference type="PROSITE" id="PS50950"/>
    </source>
</evidence>
<dbReference type="SMART" id="SM00692">
    <property type="entry name" value="DM3"/>
    <property type="match status" value="1"/>
</dbReference>
<protein>
    <recommendedName>
        <fullName evidence="7">THAP-type domain-containing protein</fullName>
    </recommendedName>
</protein>
<evidence type="ECO:0000313" key="8">
    <source>
        <dbReference type="EMBL" id="CAH0382176.1"/>
    </source>
</evidence>
<proteinExistence type="predicted"/>
<keyword evidence="1" id="KW-0479">Metal-binding</keyword>
<dbReference type="InterPro" id="IPR038441">
    <property type="entry name" value="THAP_Znf_sf"/>
</dbReference>
<evidence type="ECO:0000256" key="6">
    <source>
        <dbReference type="SAM" id="MobiDB-lite"/>
    </source>
</evidence>
<name>A0A9P0EWK9_BEMTA</name>
<dbReference type="PROSITE" id="PS50950">
    <property type="entry name" value="ZF_THAP"/>
    <property type="match status" value="1"/>
</dbReference>
<feature type="compositionally biased region" description="Basic and acidic residues" evidence="6">
    <location>
        <begin position="226"/>
        <end position="239"/>
    </location>
</feature>
<feature type="compositionally biased region" description="Low complexity" evidence="6">
    <location>
        <begin position="349"/>
        <end position="359"/>
    </location>
</feature>
<feature type="domain" description="THAP-type" evidence="7">
    <location>
        <begin position="1"/>
        <end position="75"/>
    </location>
</feature>
<evidence type="ECO:0000256" key="1">
    <source>
        <dbReference type="ARBA" id="ARBA00022723"/>
    </source>
</evidence>
<keyword evidence="2 5" id="KW-0863">Zinc-finger</keyword>
<dbReference type="Gene3D" id="6.20.210.20">
    <property type="entry name" value="THAP domain"/>
    <property type="match status" value="1"/>
</dbReference>
<evidence type="ECO:0000256" key="2">
    <source>
        <dbReference type="ARBA" id="ARBA00022771"/>
    </source>
</evidence>
<dbReference type="SMART" id="SM00980">
    <property type="entry name" value="THAP"/>
    <property type="match status" value="1"/>
</dbReference>
<dbReference type="SUPFAM" id="SSF57716">
    <property type="entry name" value="Glucocorticoid receptor-like (DNA-binding domain)"/>
    <property type="match status" value="1"/>
</dbReference>
<keyword evidence="3" id="KW-0862">Zinc</keyword>
<evidence type="ECO:0000256" key="4">
    <source>
        <dbReference type="ARBA" id="ARBA00023125"/>
    </source>
</evidence>
<accession>A0A9P0EWK9</accession>
<feature type="region of interest" description="Disordered" evidence="6">
    <location>
        <begin position="342"/>
        <end position="372"/>
    </location>
</feature>
<dbReference type="AlphaFoldDB" id="A0A9P0EWK9"/>
<dbReference type="GO" id="GO:0003677">
    <property type="term" value="F:DNA binding"/>
    <property type="evidence" value="ECO:0007669"/>
    <property type="project" value="UniProtKB-UniRule"/>
</dbReference>
<evidence type="ECO:0000313" key="9">
    <source>
        <dbReference type="Proteomes" id="UP001152759"/>
    </source>
</evidence>
<keyword evidence="4 5" id="KW-0238">DNA-binding</keyword>
<organism evidence="8 9">
    <name type="scientific">Bemisia tabaci</name>
    <name type="common">Sweetpotato whitefly</name>
    <name type="synonym">Aleurodes tabaci</name>
    <dbReference type="NCBI Taxonomy" id="7038"/>
    <lineage>
        <taxon>Eukaryota</taxon>
        <taxon>Metazoa</taxon>
        <taxon>Ecdysozoa</taxon>
        <taxon>Arthropoda</taxon>
        <taxon>Hexapoda</taxon>
        <taxon>Insecta</taxon>
        <taxon>Pterygota</taxon>
        <taxon>Neoptera</taxon>
        <taxon>Paraneoptera</taxon>
        <taxon>Hemiptera</taxon>
        <taxon>Sternorrhyncha</taxon>
        <taxon>Aleyrodoidea</taxon>
        <taxon>Aleyrodidae</taxon>
        <taxon>Aleyrodinae</taxon>
        <taxon>Bemisia</taxon>
    </lineage>
</organism>
<dbReference type="EMBL" id="OU963862">
    <property type="protein sequence ID" value="CAH0382176.1"/>
    <property type="molecule type" value="Genomic_DNA"/>
</dbReference>